<dbReference type="EMBL" id="CP056041">
    <property type="protein sequence ID" value="QKZ23782.1"/>
    <property type="molecule type" value="Genomic_DNA"/>
</dbReference>
<accession>A0A7H8TL89</accession>
<dbReference type="SUPFAM" id="SSF81296">
    <property type="entry name" value="E set domains"/>
    <property type="match status" value="1"/>
</dbReference>
<keyword evidence="3" id="KW-1185">Reference proteome</keyword>
<dbReference type="InterPro" id="IPR029058">
    <property type="entry name" value="AB_hydrolase_fold"/>
</dbReference>
<dbReference type="PANTHER" id="PTHR48098">
    <property type="entry name" value="ENTEROCHELIN ESTERASE-RELATED"/>
    <property type="match status" value="1"/>
</dbReference>
<dbReference type="InterPro" id="IPR000801">
    <property type="entry name" value="Esterase-like"/>
</dbReference>
<dbReference type="GO" id="GO:0005975">
    <property type="term" value="P:carbohydrate metabolic process"/>
    <property type="evidence" value="ECO:0007669"/>
    <property type="project" value="UniProtKB-ARBA"/>
</dbReference>
<proteinExistence type="predicted"/>
<dbReference type="InterPro" id="IPR050583">
    <property type="entry name" value="Mycobacterial_A85_antigen"/>
</dbReference>
<reference evidence="2 3" key="1">
    <citation type="submission" date="2020-06" db="EMBL/GenBank/DDBJ databases">
        <title>Genome mining for natural products.</title>
        <authorList>
            <person name="Zhang B."/>
            <person name="Shi J."/>
            <person name="Ge H."/>
        </authorList>
    </citation>
    <scope>NUCLEOTIDE SEQUENCE [LARGE SCALE GENOMIC DNA]</scope>
    <source>
        <strain evidence="2 3">NA02069</strain>
    </source>
</reference>
<dbReference type="RefSeq" id="WP_176578407.1">
    <property type="nucleotide sequence ID" value="NZ_CBDRGH010000010.1"/>
</dbReference>
<feature type="region of interest" description="Disordered" evidence="1">
    <location>
        <begin position="370"/>
        <end position="393"/>
    </location>
</feature>
<dbReference type="InterPro" id="IPR013783">
    <property type="entry name" value="Ig-like_fold"/>
</dbReference>
<evidence type="ECO:0000256" key="1">
    <source>
        <dbReference type="SAM" id="MobiDB-lite"/>
    </source>
</evidence>
<evidence type="ECO:0000313" key="2">
    <source>
        <dbReference type="EMBL" id="QKZ23782.1"/>
    </source>
</evidence>
<dbReference type="Pfam" id="PF00756">
    <property type="entry name" value="Esterase"/>
    <property type="match status" value="1"/>
</dbReference>
<dbReference type="Gene3D" id="2.60.40.10">
    <property type="entry name" value="Immunoglobulins"/>
    <property type="match status" value="1"/>
</dbReference>
<dbReference type="Proteomes" id="UP000509418">
    <property type="component" value="Chromosome"/>
</dbReference>
<name>A0A7H8TL89_STRCX</name>
<organism evidence="2 3">
    <name type="scientific">Streptomyces chartreusis</name>
    <dbReference type="NCBI Taxonomy" id="1969"/>
    <lineage>
        <taxon>Bacteria</taxon>
        <taxon>Bacillati</taxon>
        <taxon>Actinomycetota</taxon>
        <taxon>Actinomycetes</taxon>
        <taxon>Kitasatosporales</taxon>
        <taxon>Streptomycetaceae</taxon>
        <taxon>Streptomyces</taxon>
    </lineage>
</organism>
<protein>
    <submittedName>
        <fullName evidence="2">Enterochelin esterase</fullName>
    </submittedName>
</protein>
<dbReference type="Gene3D" id="3.40.50.1820">
    <property type="entry name" value="alpha/beta hydrolase"/>
    <property type="match status" value="1"/>
</dbReference>
<feature type="compositionally biased region" description="Low complexity" evidence="1">
    <location>
        <begin position="370"/>
        <end position="379"/>
    </location>
</feature>
<dbReference type="AlphaFoldDB" id="A0A7H8TL89"/>
<evidence type="ECO:0000313" key="3">
    <source>
        <dbReference type="Proteomes" id="UP000509418"/>
    </source>
</evidence>
<dbReference type="PANTHER" id="PTHR48098:SF3">
    <property type="entry name" value="IRON(III) ENTEROBACTIN ESTERASE"/>
    <property type="match status" value="1"/>
</dbReference>
<gene>
    <name evidence="2" type="ORF">HUT05_44345</name>
</gene>
<dbReference type="SUPFAM" id="SSF53474">
    <property type="entry name" value="alpha/beta-Hydrolases"/>
    <property type="match status" value="1"/>
</dbReference>
<dbReference type="InterPro" id="IPR014756">
    <property type="entry name" value="Ig_E-set"/>
</dbReference>
<sequence length="393" mass="42171">MRPVTADTENAFAGFGMPGEPGTEEFWAAAEAPKSVPAGGGGWATLFLWRGSAASIDFESWSEPVPLNRWGDTDCWYAEVRMPARLRVTYRFLVGDAAHADPLNPVGAGGDRSIAATPDAPPQPHWPVVGPGTDAVLPLPRARVRWASERLGGRRTVRVHPVGGGGPVVLLLDGDDWLYLHPAMTAFDSAFAAGDMPPVTLVFLPAKDRAAEFTCRPELWEAVRDELLPLVAESGVPADLGRLVVAGQSLGGLSALYAALRFPDLVSRVACQSGSFWWTPEAMDLADPMSGPVGGSIAARLLERPELSRLRIAFDVGEHETRMLPHCERTELLTEQAGATVRVSRSAAGHDRAGWRHALLRDVAWALGRRVTGPRPGSSPRRRPAGSDGCPRP</sequence>